<dbReference type="AlphaFoldDB" id="A0A7J7RXM4"/>
<dbReference type="EMBL" id="JACAGC010000024">
    <property type="protein sequence ID" value="KAF6280946.1"/>
    <property type="molecule type" value="Genomic_DNA"/>
</dbReference>
<sequence length="185" mass="19572">MVLHLSKEGAPPGGHAAQELLSPHTGSQSQQGPCPSASRPKAKWGFSCSCWSSMSMGRLWNGPGISGGARWDLDVGAQRGPVGAQATQESALGLRPEGRLLAPGRQDDTLAHHRAGGVCPSTQQCFCPWRSLSTWRVTSTAQMQRASWGSPSITGSALRLHLHSPALQPFPASSRHSNTGIRSSM</sequence>
<gene>
    <name evidence="2" type="ORF">mRhiFer1_009325</name>
</gene>
<comment type="caution">
    <text evidence="2">The sequence shown here is derived from an EMBL/GenBank/DDBJ whole genome shotgun (WGS) entry which is preliminary data.</text>
</comment>
<name>A0A7J7RXM4_RHIFE</name>
<protein>
    <submittedName>
        <fullName evidence="2">Uncharacterized protein</fullName>
    </submittedName>
</protein>
<organism evidence="2 3">
    <name type="scientific">Rhinolophus ferrumequinum</name>
    <name type="common">Greater horseshoe bat</name>
    <dbReference type="NCBI Taxonomy" id="59479"/>
    <lineage>
        <taxon>Eukaryota</taxon>
        <taxon>Metazoa</taxon>
        <taxon>Chordata</taxon>
        <taxon>Craniata</taxon>
        <taxon>Vertebrata</taxon>
        <taxon>Euteleostomi</taxon>
        <taxon>Mammalia</taxon>
        <taxon>Eutheria</taxon>
        <taxon>Laurasiatheria</taxon>
        <taxon>Chiroptera</taxon>
        <taxon>Yinpterochiroptera</taxon>
        <taxon>Rhinolophoidea</taxon>
        <taxon>Rhinolophidae</taxon>
        <taxon>Rhinolophinae</taxon>
        <taxon>Rhinolophus</taxon>
    </lineage>
</organism>
<feature type="region of interest" description="Disordered" evidence="1">
    <location>
        <begin position="1"/>
        <end position="41"/>
    </location>
</feature>
<evidence type="ECO:0000256" key="1">
    <source>
        <dbReference type="SAM" id="MobiDB-lite"/>
    </source>
</evidence>
<feature type="compositionally biased region" description="Polar residues" evidence="1">
    <location>
        <begin position="24"/>
        <end position="33"/>
    </location>
</feature>
<dbReference type="Proteomes" id="UP000585614">
    <property type="component" value="Unassembled WGS sequence"/>
</dbReference>
<evidence type="ECO:0000313" key="3">
    <source>
        <dbReference type="Proteomes" id="UP000585614"/>
    </source>
</evidence>
<proteinExistence type="predicted"/>
<accession>A0A7J7RXM4</accession>
<reference evidence="2 3" key="1">
    <citation type="journal article" date="2020" name="Nature">
        <title>Six reference-quality genomes reveal evolution of bat adaptations.</title>
        <authorList>
            <person name="Jebb D."/>
            <person name="Huang Z."/>
            <person name="Pippel M."/>
            <person name="Hughes G.M."/>
            <person name="Lavrichenko K."/>
            <person name="Devanna P."/>
            <person name="Winkler S."/>
            <person name="Jermiin L.S."/>
            <person name="Skirmuntt E.C."/>
            <person name="Katzourakis A."/>
            <person name="Burkitt-Gray L."/>
            <person name="Ray D.A."/>
            <person name="Sullivan K.A.M."/>
            <person name="Roscito J.G."/>
            <person name="Kirilenko B.M."/>
            <person name="Davalos L.M."/>
            <person name="Corthals A.P."/>
            <person name="Power M.L."/>
            <person name="Jones G."/>
            <person name="Ransome R.D."/>
            <person name="Dechmann D.K.N."/>
            <person name="Locatelli A.G."/>
            <person name="Puechmaille S.J."/>
            <person name="Fedrigo O."/>
            <person name="Jarvis E.D."/>
            <person name="Hiller M."/>
            <person name="Vernes S.C."/>
            <person name="Myers E.W."/>
            <person name="Teeling E.C."/>
        </authorList>
    </citation>
    <scope>NUCLEOTIDE SEQUENCE [LARGE SCALE GENOMIC DNA]</scope>
    <source>
        <strain evidence="2">MRhiFer1</strain>
        <tissue evidence="2">Lung</tissue>
    </source>
</reference>
<evidence type="ECO:0000313" key="2">
    <source>
        <dbReference type="EMBL" id="KAF6280946.1"/>
    </source>
</evidence>